<comment type="catalytic activity">
    <reaction evidence="1">
        <text>ATP + protein L-histidine = ADP + protein N-phospho-L-histidine.</text>
        <dbReference type="EC" id="2.7.13.3"/>
    </reaction>
</comment>
<dbReference type="PANTHER" id="PTHR44936">
    <property type="entry name" value="SENSOR PROTEIN CREC"/>
    <property type="match status" value="1"/>
</dbReference>
<evidence type="ECO:0000256" key="6">
    <source>
        <dbReference type="ARBA" id="ARBA00022692"/>
    </source>
</evidence>
<evidence type="ECO:0000256" key="8">
    <source>
        <dbReference type="ARBA" id="ARBA00022777"/>
    </source>
</evidence>
<accession>A0ABQ5QNM3</accession>
<name>A0ABQ5QNM3_9ACTN</name>
<dbReference type="Proteomes" id="UP001144280">
    <property type="component" value="Unassembled WGS sequence"/>
</dbReference>
<dbReference type="Gene3D" id="3.30.565.10">
    <property type="entry name" value="Histidine kinase-like ATPase, C-terminal domain"/>
    <property type="match status" value="1"/>
</dbReference>
<dbReference type="EC" id="2.7.13.3" evidence="3"/>
<feature type="domain" description="Histidine kinase" evidence="13">
    <location>
        <begin position="546"/>
        <end position="652"/>
    </location>
</feature>
<evidence type="ECO:0000256" key="5">
    <source>
        <dbReference type="ARBA" id="ARBA00022679"/>
    </source>
</evidence>
<dbReference type="Gene3D" id="6.10.340.10">
    <property type="match status" value="1"/>
</dbReference>
<dbReference type="Pfam" id="PF08376">
    <property type="entry name" value="NIT"/>
    <property type="match status" value="1"/>
</dbReference>
<evidence type="ECO:0000256" key="7">
    <source>
        <dbReference type="ARBA" id="ARBA00022741"/>
    </source>
</evidence>
<reference evidence="14" key="1">
    <citation type="submission" date="2022-12" db="EMBL/GenBank/DDBJ databases">
        <title>New Phytohabitans aurantiacus sp. RD004123 nov., an actinomycete isolated from soil.</title>
        <authorList>
            <person name="Triningsih D.W."/>
            <person name="Harunari E."/>
            <person name="Igarashi Y."/>
        </authorList>
    </citation>
    <scope>NUCLEOTIDE SEQUENCE</scope>
    <source>
        <strain evidence="14">RD004123</strain>
    </source>
</reference>
<dbReference type="InterPro" id="IPR036890">
    <property type="entry name" value="HATPase_C_sf"/>
</dbReference>
<protein>
    <recommendedName>
        <fullName evidence="3">histidine kinase</fullName>
        <ecNumber evidence="3">2.7.13.3</ecNumber>
    </recommendedName>
</protein>
<evidence type="ECO:0000256" key="1">
    <source>
        <dbReference type="ARBA" id="ARBA00000085"/>
    </source>
</evidence>
<dbReference type="Pfam" id="PF00672">
    <property type="entry name" value="HAMP"/>
    <property type="match status" value="1"/>
</dbReference>
<proteinExistence type="predicted"/>
<feature type="transmembrane region" description="Helical" evidence="12">
    <location>
        <begin position="341"/>
        <end position="362"/>
    </location>
</feature>
<dbReference type="InterPro" id="IPR003660">
    <property type="entry name" value="HAMP_dom"/>
</dbReference>
<evidence type="ECO:0000256" key="10">
    <source>
        <dbReference type="ARBA" id="ARBA00022989"/>
    </source>
</evidence>
<keyword evidence="12" id="KW-0472">Membrane</keyword>
<evidence type="ECO:0000256" key="11">
    <source>
        <dbReference type="ARBA" id="ARBA00023012"/>
    </source>
</evidence>
<dbReference type="PANTHER" id="PTHR44936:SF9">
    <property type="entry name" value="SENSOR PROTEIN CREC"/>
    <property type="match status" value="1"/>
</dbReference>
<organism evidence="14 15">
    <name type="scientific">Phytohabitans aurantiacus</name>
    <dbReference type="NCBI Taxonomy" id="3016789"/>
    <lineage>
        <taxon>Bacteria</taxon>
        <taxon>Bacillati</taxon>
        <taxon>Actinomycetota</taxon>
        <taxon>Actinomycetes</taxon>
        <taxon>Micromonosporales</taxon>
        <taxon>Micromonosporaceae</taxon>
    </lineage>
</organism>
<keyword evidence="5" id="KW-0808">Transferase</keyword>
<evidence type="ECO:0000256" key="9">
    <source>
        <dbReference type="ARBA" id="ARBA00022840"/>
    </source>
</evidence>
<evidence type="ECO:0000313" key="14">
    <source>
        <dbReference type="EMBL" id="GLH96033.1"/>
    </source>
</evidence>
<keyword evidence="6 12" id="KW-0812">Transmembrane</keyword>
<gene>
    <name evidence="14" type="ORF">Pa4123_13060</name>
</gene>
<evidence type="ECO:0000313" key="15">
    <source>
        <dbReference type="Proteomes" id="UP001144280"/>
    </source>
</evidence>
<comment type="subcellular location">
    <subcellularLocation>
        <location evidence="2">Membrane</location>
    </subcellularLocation>
</comment>
<evidence type="ECO:0000256" key="2">
    <source>
        <dbReference type="ARBA" id="ARBA00004370"/>
    </source>
</evidence>
<dbReference type="SUPFAM" id="SSF55874">
    <property type="entry name" value="ATPase domain of HSP90 chaperone/DNA topoisomerase II/histidine kinase"/>
    <property type="match status" value="1"/>
</dbReference>
<dbReference type="InterPro" id="IPR005467">
    <property type="entry name" value="His_kinase_dom"/>
</dbReference>
<keyword evidence="4" id="KW-0597">Phosphoprotein</keyword>
<dbReference type="PROSITE" id="PS50109">
    <property type="entry name" value="HIS_KIN"/>
    <property type="match status" value="1"/>
</dbReference>
<dbReference type="SMART" id="SM00387">
    <property type="entry name" value="HATPase_c"/>
    <property type="match status" value="1"/>
</dbReference>
<keyword evidence="10 12" id="KW-1133">Transmembrane helix</keyword>
<dbReference type="InterPro" id="IPR013587">
    <property type="entry name" value="Nitrate/nitrite_sensing"/>
</dbReference>
<evidence type="ECO:0000256" key="3">
    <source>
        <dbReference type="ARBA" id="ARBA00012438"/>
    </source>
</evidence>
<evidence type="ECO:0000259" key="13">
    <source>
        <dbReference type="PROSITE" id="PS50109"/>
    </source>
</evidence>
<keyword evidence="9" id="KW-0067">ATP-binding</keyword>
<keyword evidence="11" id="KW-0902">Two-component regulatory system</keyword>
<dbReference type="InterPro" id="IPR003594">
    <property type="entry name" value="HATPase_dom"/>
</dbReference>
<dbReference type="SMART" id="SM00304">
    <property type="entry name" value="HAMP"/>
    <property type="match status" value="1"/>
</dbReference>
<dbReference type="Pfam" id="PF02518">
    <property type="entry name" value="HATPase_c"/>
    <property type="match status" value="1"/>
</dbReference>
<evidence type="ECO:0000256" key="12">
    <source>
        <dbReference type="SAM" id="Phobius"/>
    </source>
</evidence>
<keyword evidence="8" id="KW-0418">Kinase</keyword>
<comment type="caution">
    <text evidence="14">The sequence shown here is derived from an EMBL/GenBank/DDBJ whole genome shotgun (WGS) entry which is preliminary data.</text>
</comment>
<dbReference type="InterPro" id="IPR050980">
    <property type="entry name" value="2C_sensor_his_kinase"/>
</dbReference>
<evidence type="ECO:0000256" key="4">
    <source>
        <dbReference type="ARBA" id="ARBA00022553"/>
    </source>
</evidence>
<dbReference type="RefSeq" id="WP_281893156.1">
    <property type="nucleotide sequence ID" value="NZ_BSDI01000005.1"/>
</dbReference>
<keyword evidence="7" id="KW-0547">Nucleotide-binding</keyword>
<feature type="transmembrane region" description="Helical" evidence="12">
    <location>
        <begin position="39"/>
        <end position="58"/>
    </location>
</feature>
<keyword evidence="15" id="KW-1185">Reference proteome</keyword>
<dbReference type="EMBL" id="BSDI01000005">
    <property type="protein sequence ID" value="GLH96033.1"/>
    <property type="molecule type" value="Genomic_DNA"/>
</dbReference>
<sequence>MESIRDQVRNLFRRGRHGRLTLRGYGAFALHGRPLPLRIAAVMAPMTVVAVAFGWLTVVNAVDLARPLDEAERYAEVSTASLTLVEKLQDERDRAARAVDVDRDELGLDAAFAATEDAIEAFETALAQVPESAFGAQVARARAGLAELGGLRDAAFRPRLSPLATIDAYSKAILPVIHIGSGADSQAVRLSGSPAVVARTAGLYDLVLAAGAASQRRALVTAMLARDWAETGERDALVVSGFQSRVELDAFQAIAGAPARTLYERAGVAPATRSEDAYVRRVLGNDDSYADAGLSVTAWLDVSNQQLTRLRLVIGQSARGGLDQIRDLRIAAWQAAAGNTALFAAAAAFAVIIALAVGGGIVRDLRRLRRGMLRVANDRLPRTVRSLSEYPPELVDLTIRPVGGDTRDEIGQVADAFDTVHREAVRLAAAQARMRTTANAVIGTVAGRAQKLVGEQLAVISELERDQIDPIKLDGLFRLDHLATRMRRYGEVLLVLADDDPGRRRTEPALLADVVQAAVGEIEQYVRIELLYLPAVSVAPGLVVDLAHLLAELLDNAVAYSDPGSVVHVFASRQRDGQVLVEIHDDGPGVPAETLDQLNTRLTGAPGLLLGKEPQLGLFIVRLLASRHGVRVRLSSGEQRGTVASVLLPASFVAPAPSASAYELPEPVGFGPQAKV</sequence>